<reference evidence="1 2" key="1">
    <citation type="submission" date="2018-04" db="EMBL/GenBank/DDBJ databases">
        <title>WGS assembly of Panicum hallii var. hallii HAL2.</title>
        <authorList>
            <person name="Lovell J."/>
            <person name="Jenkins J."/>
            <person name="Lowry D."/>
            <person name="Mamidi S."/>
            <person name="Sreedasyam A."/>
            <person name="Weng X."/>
            <person name="Barry K."/>
            <person name="Bonette J."/>
            <person name="Campitelli B."/>
            <person name="Daum C."/>
            <person name="Gordon S."/>
            <person name="Gould B."/>
            <person name="Lipzen A."/>
            <person name="MacQueen A."/>
            <person name="Palacio-Mejia J."/>
            <person name="Plott C."/>
            <person name="Shakirov E."/>
            <person name="Shu S."/>
            <person name="Yoshinaga Y."/>
            <person name="Zane M."/>
            <person name="Rokhsar D."/>
            <person name="Grimwood J."/>
            <person name="Schmutz J."/>
            <person name="Juenger T."/>
        </authorList>
    </citation>
    <scope>NUCLEOTIDE SEQUENCE [LARGE SCALE GENOMIC DNA]</scope>
    <source>
        <strain evidence="2">cv. HAL2</strain>
    </source>
</reference>
<sequence length="92" mass="10139">MDTVRFRSTTIRFYRTLELPSVAVETFGASVPPAPLAAASAEAGDRSEAVVSSHDPDIHAKAKYIEDGLILFGDHLWTIHGLWSELLANLWM</sequence>
<accession>A0A2T7C9V9</accession>
<dbReference type="Proteomes" id="UP000244336">
    <property type="component" value="Chromosome 9"/>
</dbReference>
<gene>
    <name evidence="1" type="ORF">GQ55_9G399100</name>
</gene>
<evidence type="ECO:0000313" key="2">
    <source>
        <dbReference type="Proteomes" id="UP000244336"/>
    </source>
</evidence>
<dbReference type="AlphaFoldDB" id="A0A2T7C9V9"/>
<proteinExistence type="predicted"/>
<keyword evidence="2" id="KW-1185">Reference proteome</keyword>
<name>A0A2T7C9V9_9POAL</name>
<dbReference type="Gramene" id="PUZ40112">
    <property type="protein sequence ID" value="PUZ40112"/>
    <property type="gene ID" value="GQ55_9G399100"/>
</dbReference>
<evidence type="ECO:0000313" key="1">
    <source>
        <dbReference type="EMBL" id="PUZ40112.1"/>
    </source>
</evidence>
<dbReference type="EMBL" id="CM009757">
    <property type="protein sequence ID" value="PUZ40112.1"/>
    <property type="molecule type" value="Genomic_DNA"/>
</dbReference>
<organism evidence="1 2">
    <name type="scientific">Panicum hallii var. hallii</name>
    <dbReference type="NCBI Taxonomy" id="1504633"/>
    <lineage>
        <taxon>Eukaryota</taxon>
        <taxon>Viridiplantae</taxon>
        <taxon>Streptophyta</taxon>
        <taxon>Embryophyta</taxon>
        <taxon>Tracheophyta</taxon>
        <taxon>Spermatophyta</taxon>
        <taxon>Magnoliopsida</taxon>
        <taxon>Liliopsida</taxon>
        <taxon>Poales</taxon>
        <taxon>Poaceae</taxon>
        <taxon>PACMAD clade</taxon>
        <taxon>Panicoideae</taxon>
        <taxon>Panicodae</taxon>
        <taxon>Paniceae</taxon>
        <taxon>Panicinae</taxon>
        <taxon>Panicum</taxon>
        <taxon>Panicum sect. Panicum</taxon>
    </lineage>
</organism>
<protein>
    <submittedName>
        <fullName evidence="1">Uncharacterized protein</fullName>
    </submittedName>
</protein>